<reference evidence="7 8" key="1">
    <citation type="submission" date="2017-05" db="EMBL/GenBank/DDBJ databases">
        <authorList>
            <person name="Song R."/>
            <person name="Chenine A.L."/>
            <person name="Ruprecht R.M."/>
        </authorList>
    </citation>
    <scope>NUCLEOTIDE SEQUENCE [LARGE SCALE GENOMIC DNA]</scope>
    <source>
        <strain evidence="7">SW32</strain>
    </source>
</reference>
<dbReference type="PANTHER" id="PTHR40074:SF4">
    <property type="entry name" value="INNER MEMBRANE PROTEIN YCFT"/>
    <property type="match status" value="1"/>
</dbReference>
<evidence type="ECO:0000256" key="2">
    <source>
        <dbReference type="ARBA" id="ARBA00007400"/>
    </source>
</evidence>
<evidence type="ECO:0000256" key="1">
    <source>
        <dbReference type="ARBA" id="ARBA00004651"/>
    </source>
</evidence>
<dbReference type="PANTHER" id="PTHR40074">
    <property type="entry name" value="O-ACETYLTRANSFERASE WECH"/>
    <property type="match status" value="1"/>
</dbReference>
<dbReference type="GO" id="GO:0009246">
    <property type="term" value="P:enterobacterial common antigen biosynthetic process"/>
    <property type="evidence" value="ECO:0007669"/>
    <property type="project" value="TreeGrafter"/>
</dbReference>
<dbReference type="Proteomes" id="UP000194457">
    <property type="component" value="Chromosome"/>
</dbReference>
<evidence type="ECO:0000256" key="6">
    <source>
        <dbReference type="ARBA" id="ARBA00023136"/>
    </source>
</evidence>
<dbReference type="EMBL" id="CP021358">
    <property type="protein sequence ID" value="ART63133.1"/>
    <property type="molecule type" value="Genomic_DNA"/>
</dbReference>
<evidence type="ECO:0000256" key="4">
    <source>
        <dbReference type="ARBA" id="ARBA00022692"/>
    </source>
</evidence>
<dbReference type="Pfam" id="PF01757">
    <property type="entry name" value="Acyl_transf_3"/>
    <property type="match status" value="1"/>
</dbReference>
<keyword evidence="3" id="KW-1003">Cell membrane</keyword>
<comment type="subcellular location">
    <subcellularLocation>
        <location evidence="1">Cell membrane</location>
        <topology evidence="1">Multi-pass membrane protein</topology>
    </subcellularLocation>
</comment>
<evidence type="ECO:0000313" key="7">
    <source>
        <dbReference type="EMBL" id="ART63133.1"/>
    </source>
</evidence>
<keyword evidence="5" id="KW-1133">Transmembrane helix</keyword>
<dbReference type="RefSeq" id="WP_086900339.1">
    <property type="nucleotide sequence ID" value="NZ_CP021358.1"/>
</dbReference>
<name>A0A240UPY6_9GAMM</name>
<dbReference type="OrthoDB" id="9767863at2"/>
<dbReference type="KEGG" id="kma:B9H00_08760"/>
<organism evidence="7 8">
    <name type="scientific">Kushneria marisflavi</name>
    <dbReference type="NCBI Taxonomy" id="157779"/>
    <lineage>
        <taxon>Bacteria</taxon>
        <taxon>Pseudomonadati</taxon>
        <taxon>Pseudomonadota</taxon>
        <taxon>Gammaproteobacteria</taxon>
        <taxon>Oceanospirillales</taxon>
        <taxon>Halomonadaceae</taxon>
        <taxon>Kushneria</taxon>
    </lineage>
</organism>
<dbReference type="GO" id="GO:0016413">
    <property type="term" value="F:O-acetyltransferase activity"/>
    <property type="evidence" value="ECO:0007669"/>
    <property type="project" value="TreeGrafter"/>
</dbReference>
<protein>
    <submittedName>
        <fullName evidence="7">Uncharacterized protein</fullName>
    </submittedName>
</protein>
<proteinExistence type="inferred from homology"/>
<keyword evidence="6" id="KW-0472">Membrane</keyword>
<accession>A0A240UPY6</accession>
<dbReference type="AlphaFoldDB" id="A0A240UPY6"/>
<evidence type="ECO:0000256" key="3">
    <source>
        <dbReference type="ARBA" id="ARBA00022475"/>
    </source>
</evidence>
<sequence>MPGARRIDWIDAAKGVCILAVVLYHFNQMVLQQIDFGQTAVPTLWSLGITALKPLRMPLFFLISGFLASRSITGRGWEQVRTSRVANLLWVYVLWVGLYWLFIEGVIVPLNVDVAAAGAHPETLTGVVMQLVSANTGLWYLYALVLYFVACKLLQHTAYPAVISIGLGVVLHLVSSLWLPSSWWNVATLMNYLFFFAIGCHLQPLITRHYTRGNPVRFVITAVLTLMALGAAWKLGSMDAPGVKLVLALLMVSTTIDLFALLTQRFKMAMLCDIGRRTLPIYVIHKLLIFVLVAFMPEVLYVEGALGNGVLAVTPLAMTLLIGALCLLVHQALNRGPGRVLFTMPHTFRRVAYRTGLLHPAH</sequence>
<gene>
    <name evidence="7" type="ORF">B9H00_08760</name>
</gene>
<comment type="similarity">
    <text evidence="2">Belongs to the acyltransferase 3 family.</text>
</comment>
<keyword evidence="8" id="KW-1185">Reference proteome</keyword>
<evidence type="ECO:0000256" key="5">
    <source>
        <dbReference type="ARBA" id="ARBA00022989"/>
    </source>
</evidence>
<dbReference type="GO" id="GO:0005886">
    <property type="term" value="C:plasma membrane"/>
    <property type="evidence" value="ECO:0007669"/>
    <property type="project" value="UniProtKB-SubCell"/>
</dbReference>
<dbReference type="InterPro" id="IPR002656">
    <property type="entry name" value="Acyl_transf_3_dom"/>
</dbReference>
<evidence type="ECO:0000313" key="8">
    <source>
        <dbReference type="Proteomes" id="UP000194457"/>
    </source>
</evidence>
<keyword evidence="4" id="KW-0812">Transmembrane</keyword>